<dbReference type="GO" id="GO:0006281">
    <property type="term" value="P:DNA repair"/>
    <property type="evidence" value="ECO:0007669"/>
    <property type="project" value="UniProtKB-UniRule"/>
</dbReference>
<keyword evidence="4 5" id="KW-0539">Nucleus</keyword>
<keyword evidence="5" id="KW-0963">Cytoplasm</keyword>
<evidence type="ECO:0000256" key="2">
    <source>
        <dbReference type="ARBA" id="ARBA00009340"/>
    </source>
</evidence>
<feature type="domain" description="MMS19 C-terminal" evidence="6">
    <location>
        <begin position="585"/>
        <end position="981"/>
    </location>
</feature>
<comment type="similarity">
    <text evidence="2 5">Belongs to the MET18/MMS19 family.</text>
</comment>
<dbReference type="InterPro" id="IPR039920">
    <property type="entry name" value="MMS19"/>
</dbReference>
<dbReference type="GO" id="GO:0097361">
    <property type="term" value="C:cytosolic [4Fe-4S] assembly targeting complex"/>
    <property type="evidence" value="ECO:0007669"/>
    <property type="project" value="UniProtKB-UniRule"/>
</dbReference>
<dbReference type="GO" id="GO:0005819">
    <property type="term" value="C:spindle"/>
    <property type="evidence" value="ECO:0007669"/>
    <property type="project" value="UniProtKB-SubCell"/>
</dbReference>
<keyword evidence="3" id="KW-0677">Repeat</keyword>
<reference evidence="9" key="1">
    <citation type="submission" date="2017-01" db="EMBL/GenBank/DDBJ databases">
        <title>Comparative genomics of anhydrobiosis in the tardigrade Hypsibius dujardini.</title>
        <authorList>
            <person name="Yoshida Y."/>
            <person name="Koutsovoulos G."/>
            <person name="Laetsch D."/>
            <person name="Stevens L."/>
            <person name="Kumar S."/>
            <person name="Horikawa D."/>
            <person name="Ishino K."/>
            <person name="Komine S."/>
            <person name="Tomita M."/>
            <person name="Blaxter M."/>
            <person name="Arakawa K."/>
        </authorList>
    </citation>
    <scope>NUCLEOTIDE SEQUENCE [LARGE SCALE GENOMIC DNA]</scope>
    <source>
        <strain evidence="9">Z151</strain>
    </source>
</reference>
<name>A0A1W0WR63_HYPEX</name>
<dbReference type="InterPro" id="IPR029240">
    <property type="entry name" value="MMS19_N"/>
</dbReference>
<dbReference type="Pfam" id="PF14500">
    <property type="entry name" value="MMS19_N"/>
    <property type="match status" value="1"/>
</dbReference>
<dbReference type="SUPFAM" id="SSF48371">
    <property type="entry name" value="ARM repeat"/>
    <property type="match status" value="1"/>
</dbReference>
<comment type="subunit">
    <text evidence="5">Component of the CIA complex.</text>
</comment>
<evidence type="ECO:0000256" key="3">
    <source>
        <dbReference type="ARBA" id="ARBA00022737"/>
    </source>
</evidence>
<gene>
    <name evidence="8" type="ORF">BV898_08294</name>
</gene>
<comment type="function">
    <text evidence="5">Key component of the cytosolic iron-sulfur protein assembly (CIA) complex, a multiprotein complex that mediates the incorporation of iron-sulfur cluster into apoproteins specifically involved in DNA metabolism and genomic integrity. In the CIA complex, MMS19 acts as an adapter between early-acting CIA components and a subset of cellular target iron-sulfur proteins.</text>
</comment>
<accession>A0A1W0WR63</accession>
<evidence type="ECO:0000313" key="8">
    <source>
        <dbReference type="EMBL" id="OQV17672.1"/>
    </source>
</evidence>
<dbReference type="GO" id="GO:0051604">
    <property type="term" value="P:protein maturation"/>
    <property type="evidence" value="ECO:0007669"/>
    <property type="project" value="UniProtKB-UniRule"/>
</dbReference>
<dbReference type="EMBL" id="MTYJ01000058">
    <property type="protein sequence ID" value="OQV17672.1"/>
    <property type="molecule type" value="Genomic_DNA"/>
</dbReference>
<dbReference type="InterPro" id="IPR011989">
    <property type="entry name" value="ARM-like"/>
</dbReference>
<proteinExistence type="inferred from homology"/>
<dbReference type="PANTHER" id="PTHR12891">
    <property type="entry name" value="DNA REPAIR/TRANSCRIPTION PROTEIN MET18/MMS19"/>
    <property type="match status" value="1"/>
</dbReference>
<keyword evidence="5" id="KW-0234">DNA repair</keyword>
<keyword evidence="9" id="KW-1185">Reference proteome</keyword>
<evidence type="ECO:0000259" key="6">
    <source>
        <dbReference type="Pfam" id="PF12460"/>
    </source>
</evidence>
<organism evidence="8 9">
    <name type="scientific">Hypsibius exemplaris</name>
    <name type="common">Freshwater tardigrade</name>
    <dbReference type="NCBI Taxonomy" id="2072580"/>
    <lineage>
        <taxon>Eukaryota</taxon>
        <taxon>Metazoa</taxon>
        <taxon>Ecdysozoa</taxon>
        <taxon>Tardigrada</taxon>
        <taxon>Eutardigrada</taxon>
        <taxon>Parachela</taxon>
        <taxon>Hypsibioidea</taxon>
        <taxon>Hypsibiidae</taxon>
        <taxon>Hypsibius</taxon>
    </lineage>
</organism>
<keyword evidence="5" id="KW-0206">Cytoskeleton</keyword>
<protein>
    <recommendedName>
        <fullName evidence="5">MMS19 nucleotide excision repair protein</fullName>
    </recommendedName>
</protein>
<dbReference type="OrthoDB" id="342900at2759"/>
<comment type="caution">
    <text evidence="8">The sequence shown here is derived from an EMBL/GenBank/DDBJ whole genome shotgun (WGS) entry which is preliminary data.</text>
</comment>
<evidence type="ECO:0000259" key="7">
    <source>
        <dbReference type="Pfam" id="PF14500"/>
    </source>
</evidence>
<dbReference type="InterPro" id="IPR016024">
    <property type="entry name" value="ARM-type_fold"/>
</dbReference>
<feature type="domain" description="MMS19 N-terminal" evidence="7">
    <location>
        <begin position="44"/>
        <end position="307"/>
    </location>
</feature>
<dbReference type="Gene3D" id="1.25.10.10">
    <property type="entry name" value="Leucine-rich Repeat Variant"/>
    <property type="match status" value="2"/>
</dbReference>
<dbReference type="GO" id="GO:0016226">
    <property type="term" value="P:iron-sulfur cluster assembly"/>
    <property type="evidence" value="ECO:0007669"/>
    <property type="project" value="UniProtKB-UniRule"/>
</dbReference>
<evidence type="ECO:0000256" key="1">
    <source>
        <dbReference type="ARBA" id="ARBA00004123"/>
    </source>
</evidence>
<evidence type="ECO:0000256" key="4">
    <source>
        <dbReference type="ARBA" id="ARBA00023242"/>
    </source>
</evidence>
<keyword evidence="5" id="KW-0227">DNA damage</keyword>
<dbReference type="Pfam" id="PF12460">
    <property type="entry name" value="MMS19_C"/>
    <property type="match status" value="1"/>
</dbReference>
<dbReference type="PANTHER" id="PTHR12891:SF0">
    <property type="entry name" value="MMS19 NUCLEOTIDE EXCISION REPAIR PROTEIN HOMOLOG"/>
    <property type="match status" value="1"/>
</dbReference>
<dbReference type="InterPro" id="IPR024687">
    <property type="entry name" value="MMS19_C"/>
</dbReference>
<dbReference type="GO" id="GO:0005634">
    <property type="term" value="C:nucleus"/>
    <property type="evidence" value="ECO:0007669"/>
    <property type="project" value="UniProtKB-SubCell"/>
</dbReference>
<evidence type="ECO:0000256" key="5">
    <source>
        <dbReference type="RuleBase" id="RU367072"/>
    </source>
</evidence>
<dbReference type="AlphaFoldDB" id="A0A1W0WR63"/>
<sequence>MAANAVESEWKVELLANLKNYDEIFIAALTKDVDAHTRSMLQIVEVVGPSLTSPEVSARQEALRVIVGVVDSLKRDTLEEIEVARLTDFFVNRLQDQQTLFGLTIKGLLALIHMKHFQGSFGVSILDNLATDGFVHSLTRQDRLNVYILFEMLVDRFGQDLEKMGSNLLMRYISVMDGEHEPRNLLIVFRTMVKIVSQFEIDPITETAFDVVACYFPIDFTPTVQEDVESKLKDTLVAGLRRCLTASPKFAKYCLPLILEKLQSDSNDAKEESILTFIALCESGPSVRTVVEEQITSLWISLRREVLTAPTDSIEDAAVKALTSLASLLASGPQLGVSSCDQFVTTVLNDTDQFLRKPELQLQYPTGKILKAVAMSSKAACDKIANIVLPLNVKLFMVQLRTEERLALMNVNALILQAMAAVGGMGNFEPDERTFVAAFYQSLLTETPQNMITCMAVSGLAEMLKLKGFLESDRIDQVCETFMNGMMDYENSGVVDEVTRFFSVAGRVLEEIYIYQKLIPRLLEYIQNREILPLPSRLIDLVQALLRTPRANRSPLFLAKLLDRIQFAEEKGPYVPTMKMYLDIIATYVEGIASTNEAEELYHIVLFPTFRKAIHAATSKEISGFQDIAVLQSLSRIYRWIISRLDHDTFKKLLAALDEMYLSGDTSYRHFTGRADNLGDKLLPSAFKPLEKPYITMHTRCISLMASIVCAAPKNFQFTHDAWKAEVQKLMETCCLCADEQSSVFAAQCIGGILNRIDDHTVLESFIHDALDDPALTRSRSQERRLIRAVVWMAKGLVQRSQATVVIRRLTDMIIRHLKSKKSGEEAADGLRVILEDSEFILNAQMNAVISPLFRQKFFALALPLLMQSFKNAEHHDEAWVKKNHLVALSHLLKYVPQSVAKPSMPQVVPFLIQSLNSDDAELILSTLSSIEELLLESNPGTPSSLETVHIPPLVERLLDLSLTFTNMNVRIAAVKILGHVSTQCEAPPLLPYKQKVLKTLLKCLDDKKRRVREVAVDTRNAWFLVGASIKAN</sequence>
<dbReference type="Proteomes" id="UP000192578">
    <property type="component" value="Unassembled WGS sequence"/>
</dbReference>
<comment type="subcellular location">
    <subcellularLocation>
        <location evidence="5">Cytoplasm</location>
        <location evidence="5">Cytoskeleton</location>
        <location evidence="5">Spindle</location>
    </subcellularLocation>
    <subcellularLocation>
        <location evidence="1 5">Nucleus</location>
    </subcellularLocation>
</comment>
<evidence type="ECO:0000313" key="9">
    <source>
        <dbReference type="Proteomes" id="UP000192578"/>
    </source>
</evidence>